<name>A0A328C4P8_9DELT</name>
<dbReference type="Pfam" id="PF01882">
    <property type="entry name" value="DUF58"/>
    <property type="match status" value="1"/>
</dbReference>
<evidence type="ECO:0000313" key="3">
    <source>
        <dbReference type="Proteomes" id="UP000249169"/>
    </source>
</evidence>
<evidence type="ECO:0000313" key="2">
    <source>
        <dbReference type="EMBL" id="RAL21565.1"/>
    </source>
</evidence>
<reference evidence="2 3" key="1">
    <citation type="submission" date="2018-05" db="EMBL/GenBank/DDBJ databases">
        <title>Lujinxingia marina gen. nov. sp. nov., a new facultative anaerobic member of the class Deltaproteobacteria, and proposal of Lujinxingaceae fam. nov.</title>
        <authorList>
            <person name="Li C.-M."/>
        </authorList>
    </citation>
    <scope>NUCLEOTIDE SEQUENCE [LARGE SCALE GENOMIC DNA]</scope>
    <source>
        <strain evidence="2 3">B210</strain>
    </source>
</reference>
<proteinExistence type="predicted"/>
<feature type="domain" description="VWFA" evidence="1">
    <location>
        <begin position="76"/>
        <end position="242"/>
    </location>
</feature>
<organism evidence="2 3">
    <name type="scientific">Lujinxingia litoralis</name>
    <dbReference type="NCBI Taxonomy" id="2211119"/>
    <lineage>
        <taxon>Bacteria</taxon>
        <taxon>Deltaproteobacteria</taxon>
        <taxon>Bradymonadales</taxon>
        <taxon>Lujinxingiaceae</taxon>
        <taxon>Lujinxingia</taxon>
    </lineage>
</organism>
<dbReference type="RefSeq" id="WP_111730130.1">
    <property type="nucleotide sequence ID" value="NZ_QHKO01000005.1"/>
</dbReference>
<gene>
    <name evidence="2" type="ORF">DL240_11955</name>
</gene>
<accession>A0A328C4P8</accession>
<dbReference type="Gene3D" id="3.40.50.410">
    <property type="entry name" value="von Willebrand factor, type A domain"/>
    <property type="match status" value="1"/>
</dbReference>
<comment type="caution">
    <text evidence="2">The sequence shown here is derived from an EMBL/GenBank/DDBJ whole genome shotgun (WGS) entry which is preliminary data.</text>
</comment>
<dbReference type="PANTHER" id="PTHR33608">
    <property type="entry name" value="BLL2464 PROTEIN"/>
    <property type="match status" value="1"/>
</dbReference>
<dbReference type="InterPro" id="IPR036465">
    <property type="entry name" value="vWFA_dom_sf"/>
</dbReference>
<dbReference type="SMART" id="SM00327">
    <property type="entry name" value="VWA"/>
    <property type="match status" value="1"/>
</dbReference>
<evidence type="ECO:0000259" key="1">
    <source>
        <dbReference type="SMART" id="SM00327"/>
    </source>
</evidence>
<dbReference type="InterPro" id="IPR002035">
    <property type="entry name" value="VWF_A"/>
</dbReference>
<dbReference type="AlphaFoldDB" id="A0A328C4P8"/>
<keyword evidence="3" id="KW-1185">Reference proteome</keyword>
<dbReference type="Proteomes" id="UP000249169">
    <property type="component" value="Unassembled WGS sequence"/>
</dbReference>
<dbReference type="SUPFAM" id="SSF53300">
    <property type="entry name" value="vWA-like"/>
    <property type="match status" value="1"/>
</dbReference>
<dbReference type="InterPro" id="IPR002881">
    <property type="entry name" value="DUF58"/>
</dbReference>
<dbReference type="PANTHER" id="PTHR33608:SF6">
    <property type="entry name" value="BLL2464 PROTEIN"/>
    <property type="match status" value="1"/>
</dbReference>
<dbReference type="OrthoDB" id="9776116at2"/>
<sequence length="291" mass="33634">MLPSELFKAVRHLEIVARRAVNDHLAGQYHSVFKGRGMDFLDVRAYQPGDDIRVIDWNVSARTDELHVKQFTEERELTVFLVVDASGSQSFGTRHRRKQETAAELAALIAFSAITNNDRVGLIVFTDQVEVFLPPRKGKKHVLRVIKEILEPRPPRQKTSIKTALEYLTRISRKRSIAFVISDFLDSDYERSLKVANRRHELIPLVVVDPMEQRIPEMGLVHFEDPETGQVLPVDTSSKAVREAFAAHMARVRRDQERTFRKLRIDSVTIDTDQNHIDRLVRYFKERARKA</sequence>
<protein>
    <submittedName>
        <fullName evidence="2">DUF58 domain-containing protein</fullName>
    </submittedName>
</protein>
<dbReference type="EMBL" id="QHKO01000005">
    <property type="protein sequence ID" value="RAL21565.1"/>
    <property type="molecule type" value="Genomic_DNA"/>
</dbReference>